<evidence type="ECO:0000313" key="3">
    <source>
        <dbReference type="Proteomes" id="UP000008021"/>
    </source>
</evidence>
<feature type="compositionally biased region" description="Basic and acidic residues" evidence="1">
    <location>
        <begin position="101"/>
        <end position="118"/>
    </location>
</feature>
<accession>A0A0E0DD17</accession>
<dbReference type="Proteomes" id="UP000008021">
    <property type="component" value="Chromosome 4"/>
</dbReference>
<dbReference type="EnsemblPlants" id="OMERI04G08520.1">
    <property type="protein sequence ID" value="OMERI04G08520.1"/>
    <property type="gene ID" value="OMERI04G08520"/>
</dbReference>
<sequence>MVEREGELRERRLGHGSMGKEGKNEEETWVILYIGGGGRDRCAFERKRRRKFRVYPEFVGIRTETKFEGTGREAGWRRKTALCRVGPLRQREWRKKLKQSSAEREGLRAKDGREERRGPNSAQD</sequence>
<organism evidence="2">
    <name type="scientific">Oryza meridionalis</name>
    <dbReference type="NCBI Taxonomy" id="40149"/>
    <lineage>
        <taxon>Eukaryota</taxon>
        <taxon>Viridiplantae</taxon>
        <taxon>Streptophyta</taxon>
        <taxon>Embryophyta</taxon>
        <taxon>Tracheophyta</taxon>
        <taxon>Spermatophyta</taxon>
        <taxon>Magnoliopsida</taxon>
        <taxon>Liliopsida</taxon>
        <taxon>Poales</taxon>
        <taxon>Poaceae</taxon>
        <taxon>BOP clade</taxon>
        <taxon>Oryzoideae</taxon>
        <taxon>Oryzeae</taxon>
        <taxon>Oryzinae</taxon>
        <taxon>Oryza</taxon>
    </lineage>
</organism>
<dbReference type="Gramene" id="OMERI04G08520.1">
    <property type="protein sequence ID" value="OMERI04G08520.1"/>
    <property type="gene ID" value="OMERI04G08520"/>
</dbReference>
<reference evidence="2" key="1">
    <citation type="submission" date="2015-04" db="UniProtKB">
        <authorList>
            <consortium name="EnsemblPlants"/>
        </authorList>
    </citation>
    <scope>IDENTIFICATION</scope>
</reference>
<evidence type="ECO:0000313" key="2">
    <source>
        <dbReference type="EnsemblPlants" id="OMERI04G08520.1"/>
    </source>
</evidence>
<proteinExistence type="predicted"/>
<protein>
    <submittedName>
        <fullName evidence="2">Uncharacterized protein</fullName>
    </submittedName>
</protein>
<evidence type="ECO:0000256" key="1">
    <source>
        <dbReference type="SAM" id="MobiDB-lite"/>
    </source>
</evidence>
<name>A0A0E0DD17_9ORYZ</name>
<feature type="region of interest" description="Disordered" evidence="1">
    <location>
        <begin position="1"/>
        <end position="21"/>
    </location>
</feature>
<reference evidence="2" key="2">
    <citation type="submission" date="2018-05" db="EMBL/GenBank/DDBJ databases">
        <title>OmerRS3 (Oryza meridionalis Reference Sequence Version 3).</title>
        <authorList>
            <person name="Zhang J."/>
            <person name="Kudrna D."/>
            <person name="Lee S."/>
            <person name="Talag J."/>
            <person name="Welchert J."/>
            <person name="Wing R.A."/>
        </authorList>
    </citation>
    <scope>NUCLEOTIDE SEQUENCE [LARGE SCALE GENOMIC DNA]</scope>
    <source>
        <strain evidence="2">cv. OR44</strain>
    </source>
</reference>
<keyword evidence="3" id="KW-1185">Reference proteome</keyword>
<dbReference type="HOGENOM" id="CLU_2007585_0_0_1"/>
<feature type="region of interest" description="Disordered" evidence="1">
    <location>
        <begin position="93"/>
        <end position="124"/>
    </location>
</feature>
<dbReference type="AlphaFoldDB" id="A0A0E0DD17"/>